<dbReference type="AlphaFoldDB" id="A0A0F9I1G4"/>
<evidence type="ECO:0000313" key="1">
    <source>
        <dbReference type="EMBL" id="KKM13484.1"/>
    </source>
</evidence>
<sequence length="100" mass="10680">MKQSSPHTPGPWTVDGAEIVDPHGATLATVYCPQPSGGRAQFLNPIEKPHANAQLMAAAPELLDALRYWVEHVGTAFHPPCEGLKGWQGKASAAIEKAEK</sequence>
<accession>A0A0F9I1G4</accession>
<dbReference type="EMBL" id="LAZR01015370">
    <property type="protein sequence ID" value="KKM13484.1"/>
    <property type="molecule type" value="Genomic_DNA"/>
</dbReference>
<protein>
    <submittedName>
        <fullName evidence="1">Uncharacterized protein</fullName>
    </submittedName>
</protein>
<reference evidence="1" key="1">
    <citation type="journal article" date="2015" name="Nature">
        <title>Complex archaea that bridge the gap between prokaryotes and eukaryotes.</title>
        <authorList>
            <person name="Spang A."/>
            <person name="Saw J.H."/>
            <person name="Jorgensen S.L."/>
            <person name="Zaremba-Niedzwiedzka K."/>
            <person name="Martijn J."/>
            <person name="Lind A.E."/>
            <person name="van Eijk R."/>
            <person name="Schleper C."/>
            <person name="Guy L."/>
            <person name="Ettema T.J."/>
        </authorList>
    </citation>
    <scope>NUCLEOTIDE SEQUENCE</scope>
</reference>
<comment type="caution">
    <text evidence="1">The sequence shown here is derived from an EMBL/GenBank/DDBJ whole genome shotgun (WGS) entry which is preliminary data.</text>
</comment>
<organism evidence="1">
    <name type="scientific">marine sediment metagenome</name>
    <dbReference type="NCBI Taxonomy" id="412755"/>
    <lineage>
        <taxon>unclassified sequences</taxon>
        <taxon>metagenomes</taxon>
        <taxon>ecological metagenomes</taxon>
    </lineage>
</organism>
<proteinExistence type="predicted"/>
<gene>
    <name evidence="1" type="ORF">LCGC14_1715720</name>
</gene>
<name>A0A0F9I1G4_9ZZZZ</name>